<dbReference type="EMBL" id="CM026426">
    <property type="protein sequence ID" value="KAG0571457.1"/>
    <property type="molecule type" value="Genomic_DNA"/>
</dbReference>
<proteinExistence type="predicted"/>
<protein>
    <submittedName>
        <fullName evidence="1">Uncharacterized protein</fullName>
    </submittedName>
</protein>
<gene>
    <name evidence="1" type="ORF">KC19_VG012800</name>
</gene>
<sequence length="105" mass="11649">MTVLYGAVPRRVRCSDIRRLSMPKYSKRSSRDLPFLDFHQSGFDSQAPSMWKLWACSSDSSGCTDTIKACKSNSKLITASKKLLSSSLLSSPCMPPSMFHPLPCV</sequence>
<name>A0A8T0HKX7_CERPU</name>
<evidence type="ECO:0000313" key="1">
    <source>
        <dbReference type="EMBL" id="KAG0571457.1"/>
    </source>
</evidence>
<accession>A0A8T0HKX7</accession>
<reference evidence="1" key="1">
    <citation type="submission" date="2020-06" db="EMBL/GenBank/DDBJ databases">
        <title>WGS assembly of Ceratodon purpureus strain R40.</title>
        <authorList>
            <person name="Carey S.B."/>
            <person name="Jenkins J."/>
            <person name="Shu S."/>
            <person name="Lovell J.T."/>
            <person name="Sreedasyam A."/>
            <person name="Maumus F."/>
            <person name="Tiley G.P."/>
            <person name="Fernandez-Pozo N."/>
            <person name="Barry K."/>
            <person name="Chen C."/>
            <person name="Wang M."/>
            <person name="Lipzen A."/>
            <person name="Daum C."/>
            <person name="Saski C.A."/>
            <person name="Payton A.C."/>
            <person name="Mcbreen J.C."/>
            <person name="Conrad R.E."/>
            <person name="Kollar L.M."/>
            <person name="Olsson S."/>
            <person name="Huttunen S."/>
            <person name="Landis J.B."/>
            <person name="Wickett N.J."/>
            <person name="Johnson M.G."/>
            <person name="Rensing S.A."/>
            <person name="Grimwood J."/>
            <person name="Schmutz J."/>
            <person name="Mcdaniel S.F."/>
        </authorList>
    </citation>
    <scope>NUCLEOTIDE SEQUENCE</scope>
    <source>
        <strain evidence="1">R40</strain>
    </source>
</reference>
<keyword evidence="2" id="KW-1185">Reference proteome</keyword>
<dbReference type="Proteomes" id="UP000822688">
    <property type="component" value="Chromosome V"/>
</dbReference>
<comment type="caution">
    <text evidence="1">The sequence shown here is derived from an EMBL/GenBank/DDBJ whole genome shotgun (WGS) entry which is preliminary data.</text>
</comment>
<organism evidence="1 2">
    <name type="scientific">Ceratodon purpureus</name>
    <name type="common">Fire moss</name>
    <name type="synonym">Dicranum purpureum</name>
    <dbReference type="NCBI Taxonomy" id="3225"/>
    <lineage>
        <taxon>Eukaryota</taxon>
        <taxon>Viridiplantae</taxon>
        <taxon>Streptophyta</taxon>
        <taxon>Embryophyta</taxon>
        <taxon>Bryophyta</taxon>
        <taxon>Bryophytina</taxon>
        <taxon>Bryopsida</taxon>
        <taxon>Dicranidae</taxon>
        <taxon>Pseudoditrichales</taxon>
        <taxon>Ditrichaceae</taxon>
        <taxon>Ceratodon</taxon>
    </lineage>
</organism>
<dbReference type="AlphaFoldDB" id="A0A8T0HKX7"/>
<evidence type="ECO:0000313" key="2">
    <source>
        <dbReference type="Proteomes" id="UP000822688"/>
    </source>
</evidence>